<dbReference type="Proteomes" id="UP000004671">
    <property type="component" value="Chromosome"/>
</dbReference>
<dbReference type="InterPro" id="IPR025963">
    <property type="entry name" value="FLgD_Tudor"/>
</dbReference>
<evidence type="ECO:0000256" key="1">
    <source>
        <dbReference type="ARBA" id="ARBA00010577"/>
    </source>
</evidence>
<dbReference type="EMBL" id="CP018099">
    <property type="protein sequence ID" value="APF18225.1"/>
    <property type="molecule type" value="Genomic_DNA"/>
</dbReference>
<dbReference type="InterPro" id="IPR005648">
    <property type="entry name" value="FlgD"/>
</dbReference>
<dbReference type="Pfam" id="PF13860">
    <property type="entry name" value="FlgD_ig"/>
    <property type="match status" value="1"/>
</dbReference>
<reference evidence="9 10" key="1">
    <citation type="submission" date="2011-09" db="EMBL/GenBank/DDBJ databases">
        <title>The permanent draft genome of Caldithrix abyssi DSM 13497.</title>
        <authorList>
            <consortium name="US DOE Joint Genome Institute (JGI-PGF)"/>
            <person name="Lucas S."/>
            <person name="Han J."/>
            <person name="Lapidus A."/>
            <person name="Bruce D."/>
            <person name="Goodwin L."/>
            <person name="Pitluck S."/>
            <person name="Peters L."/>
            <person name="Kyrpides N."/>
            <person name="Mavromatis K."/>
            <person name="Ivanova N."/>
            <person name="Mikhailova N."/>
            <person name="Chertkov O."/>
            <person name="Detter J.C."/>
            <person name="Tapia R."/>
            <person name="Han C."/>
            <person name="Land M."/>
            <person name="Hauser L."/>
            <person name="Markowitz V."/>
            <person name="Cheng J.-F."/>
            <person name="Hugenholtz P."/>
            <person name="Woyke T."/>
            <person name="Wu D."/>
            <person name="Spring S."/>
            <person name="Brambilla E."/>
            <person name="Klenk H.-P."/>
            <person name="Eisen J.A."/>
        </authorList>
    </citation>
    <scope>NUCLEOTIDE SEQUENCE [LARGE SCALE GENOMIC DNA]</scope>
    <source>
        <strain evidence="9 10">DSM 13497</strain>
    </source>
</reference>
<dbReference type="STRING" id="880073.Cabys_1476"/>
<feature type="domain" description="FlgD Tudor-like" evidence="7">
    <location>
        <begin position="92"/>
        <end position="222"/>
    </location>
</feature>
<dbReference type="AlphaFoldDB" id="H1XPZ9"/>
<evidence type="ECO:0000313" key="9">
    <source>
        <dbReference type="EMBL" id="EHO42250.1"/>
    </source>
</evidence>
<keyword evidence="9" id="KW-0966">Cell projection</keyword>
<dbReference type="Gene3D" id="2.60.40.4070">
    <property type="match status" value="1"/>
</dbReference>
<gene>
    <name evidence="8" type="primary">flgD</name>
    <name evidence="8" type="ORF">Cabys_1476</name>
    <name evidence="9" type="ORF">Calab_2640</name>
</gene>
<comment type="similarity">
    <text evidence="1 5">Belongs to the FlgD family.</text>
</comment>
<evidence type="ECO:0000313" key="10">
    <source>
        <dbReference type="Proteomes" id="UP000004671"/>
    </source>
</evidence>
<organism evidence="9 10">
    <name type="scientific">Caldithrix abyssi DSM 13497</name>
    <dbReference type="NCBI Taxonomy" id="880073"/>
    <lineage>
        <taxon>Bacteria</taxon>
        <taxon>Pseudomonadati</taxon>
        <taxon>Calditrichota</taxon>
        <taxon>Calditrichia</taxon>
        <taxon>Calditrichales</taxon>
        <taxon>Calditrichaceae</taxon>
        <taxon>Caldithrix</taxon>
    </lineage>
</organism>
<dbReference type="GO" id="GO:0044781">
    <property type="term" value="P:bacterial-type flagellum organization"/>
    <property type="evidence" value="ECO:0007669"/>
    <property type="project" value="UniProtKB-UniRule"/>
</dbReference>
<dbReference type="InParanoid" id="H1XPZ9"/>
<feature type="domain" description="FlgD/Vpr Ig-like" evidence="6">
    <location>
        <begin position="107"/>
        <end position="181"/>
    </location>
</feature>
<accession>H1XPZ9</accession>
<dbReference type="PaxDb" id="880073-Calab_2640"/>
<dbReference type="KEGG" id="caby:Cabys_1476"/>
<keyword evidence="9" id="KW-0282">Flagellum</keyword>
<dbReference type="OrthoDB" id="9785233at2"/>
<dbReference type="Gene3D" id="2.30.30.910">
    <property type="match status" value="1"/>
</dbReference>
<dbReference type="eggNOG" id="COG1843">
    <property type="taxonomic scope" value="Bacteria"/>
</dbReference>
<evidence type="ECO:0000256" key="3">
    <source>
        <dbReference type="ARBA" id="ARBA00022795"/>
    </source>
</evidence>
<reference evidence="8 11" key="2">
    <citation type="submission" date="2016-11" db="EMBL/GenBank/DDBJ databases">
        <title>Genomic analysis of Caldithrix abyssi and proposal of a novel bacterial phylum Caldithrichaeota.</title>
        <authorList>
            <person name="Kublanov I."/>
            <person name="Sigalova O."/>
            <person name="Gavrilov S."/>
            <person name="Lebedinsky A."/>
            <person name="Ivanova N."/>
            <person name="Daum C."/>
            <person name="Reddy T."/>
            <person name="Klenk H.P."/>
            <person name="Goker M."/>
            <person name="Reva O."/>
            <person name="Miroshnichenko M."/>
            <person name="Kyprides N."/>
            <person name="Woyke T."/>
            <person name="Gelfand M."/>
        </authorList>
    </citation>
    <scope>NUCLEOTIDE SEQUENCE [LARGE SCALE GENOMIC DNA]</scope>
    <source>
        <strain evidence="8 11">LF13</strain>
    </source>
</reference>
<dbReference type="Pfam" id="PF03963">
    <property type="entry name" value="FlgD"/>
    <property type="match status" value="1"/>
</dbReference>
<keyword evidence="10" id="KW-1185">Reference proteome</keyword>
<dbReference type="InterPro" id="IPR025965">
    <property type="entry name" value="FlgD/Vpr_Ig-like"/>
</dbReference>
<dbReference type="RefSeq" id="WP_006929534.1">
    <property type="nucleotide sequence ID" value="NZ_CM001402.1"/>
</dbReference>
<proteinExistence type="inferred from homology"/>
<protein>
    <recommendedName>
        <fullName evidence="2 5">Basal-body rod modification protein FlgD</fullName>
    </recommendedName>
</protein>
<sequence>MGDMINSITNTNVVNSAQQNIVSDNADLGKYEFLQLLVTQLKNQDPLSPMQSQDFAAQLAQFSSLERLMDIDNSLQQGMDADMLLAQTIHNTMATTFIGKEVLAYGDSFSLLSGESASLSFELNGSVKEATIEIYDENDQLVRTIKMTELEKGRHSVEWDGMDEAGNALNGGIYHFKVKAIDEQDNAVTVQTFTRGIVSAIKYEQGQPVLLVDGKEIYFGEVVQIG</sequence>
<evidence type="ECO:0000256" key="2">
    <source>
        <dbReference type="ARBA" id="ARBA00016013"/>
    </source>
</evidence>
<evidence type="ECO:0000259" key="7">
    <source>
        <dbReference type="Pfam" id="PF13861"/>
    </source>
</evidence>
<evidence type="ECO:0000259" key="6">
    <source>
        <dbReference type="Pfam" id="PF13860"/>
    </source>
</evidence>
<keyword evidence="9" id="KW-0969">Cilium</keyword>
<dbReference type="Pfam" id="PF13861">
    <property type="entry name" value="FLgD_tudor"/>
    <property type="match status" value="1"/>
</dbReference>
<dbReference type="EMBL" id="CM001402">
    <property type="protein sequence ID" value="EHO42250.1"/>
    <property type="molecule type" value="Genomic_DNA"/>
</dbReference>
<evidence type="ECO:0000256" key="5">
    <source>
        <dbReference type="RuleBase" id="RU362076"/>
    </source>
</evidence>
<evidence type="ECO:0000313" key="11">
    <source>
        <dbReference type="Proteomes" id="UP000183868"/>
    </source>
</evidence>
<dbReference type="Proteomes" id="UP000183868">
    <property type="component" value="Chromosome"/>
</dbReference>
<dbReference type="HOGENOM" id="CLU_047535_0_1_0"/>
<comment type="function">
    <text evidence="4 5">Required for flagellar hook formation. May act as a scaffolding protein.</text>
</comment>
<evidence type="ECO:0000256" key="4">
    <source>
        <dbReference type="ARBA" id="ARBA00024746"/>
    </source>
</evidence>
<evidence type="ECO:0000313" key="8">
    <source>
        <dbReference type="EMBL" id="APF18225.1"/>
    </source>
</evidence>
<name>H1XPZ9_CALAY</name>
<dbReference type="FunCoup" id="H1XPZ9">
    <property type="interactions" value="107"/>
</dbReference>
<keyword evidence="3 5" id="KW-1005">Bacterial flagellum biogenesis</keyword>